<reference evidence="1" key="1">
    <citation type="submission" date="2021-11" db="EMBL/GenBank/DDBJ databases">
        <title>Complete genome sequence of Atopobiaceae bacterium TOC12.</title>
        <authorList>
            <person name="Morinaga K."/>
            <person name="Kusada H."/>
            <person name="Tamaki H."/>
        </authorList>
    </citation>
    <scope>NUCLEOTIDE SEQUENCE</scope>
    <source>
        <strain evidence="1">TOC12</strain>
    </source>
</reference>
<dbReference type="EMBL" id="AP025285">
    <property type="protein sequence ID" value="BDC91029.1"/>
    <property type="molecule type" value="Genomic_DNA"/>
</dbReference>
<dbReference type="KEGG" id="lcal:ATTO_09010"/>
<keyword evidence="2" id="KW-1185">Reference proteome</keyword>
<dbReference type="RefSeq" id="WP_265591167.1">
    <property type="nucleotide sequence ID" value="NZ_AP025285.1"/>
</dbReference>
<dbReference type="Proteomes" id="UP001431186">
    <property type="component" value="Chromosome"/>
</dbReference>
<proteinExistence type="predicted"/>
<gene>
    <name evidence="1" type="ORF">ATTO_09010</name>
</gene>
<name>A0AAU9D3S9_9ACTN</name>
<protein>
    <submittedName>
        <fullName evidence="1">Uncharacterized protein</fullName>
    </submittedName>
</protein>
<evidence type="ECO:0000313" key="2">
    <source>
        <dbReference type="Proteomes" id="UP001431186"/>
    </source>
</evidence>
<sequence>MQKEYTVHSYTFPFGEPGTDECTLKMVAARAKSKGISEEQAAKTMLGGELFKQWKKAKESVTA</sequence>
<organism evidence="1 2">
    <name type="scientific">Leptogranulimonas caecicola</name>
    <dbReference type="NCBI Taxonomy" id="2894156"/>
    <lineage>
        <taxon>Bacteria</taxon>
        <taxon>Bacillati</taxon>
        <taxon>Actinomycetota</taxon>
        <taxon>Coriobacteriia</taxon>
        <taxon>Coriobacteriales</taxon>
        <taxon>Kribbibacteriaceae</taxon>
        <taxon>Leptogranulimonas</taxon>
    </lineage>
</organism>
<evidence type="ECO:0000313" key="1">
    <source>
        <dbReference type="EMBL" id="BDC91029.1"/>
    </source>
</evidence>
<accession>A0AAU9D3S9</accession>
<dbReference type="AlphaFoldDB" id="A0AAU9D3S9"/>